<accession>A0AAV2EK16</accession>
<evidence type="ECO:0000313" key="2">
    <source>
        <dbReference type="Proteomes" id="UP001497516"/>
    </source>
</evidence>
<proteinExistence type="predicted"/>
<reference evidence="1 2" key="1">
    <citation type="submission" date="2024-04" db="EMBL/GenBank/DDBJ databases">
        <authorList>
            <person name="Fracassetti M."/>
        </authorList>
    </citation>
    <scope>NUCLEOTIDE SEQUENCE [LARGE SCALE GENOMIC DNA]</scope>
</reference>
<dbReference type="Proteomes" id="UP001497516">
    <property type="component" value="Chromosome 4"/>
</dbReference>
<gene>
    <name evidence="1" type="ORF">LTRI10_LOCUS27146</name>
</gene>
<dbReference type="AlphaFoldDB" id="A0AAV2EK16"/>
<sequence length="136" mass="15368">MKCVDIAASHPPPPIIKISPGPAYNGVPCHFRRRIPDQSPVPRGGGGYRVCSDICYRSNLLRDEELTTKIGDGFTKGTNVQRVSCMELREESKVTMDEARGEMEEKKEGAFFFYFFGEKGRNFEVVEWNGLWVFGV</sequence>
<name>A0AAV2EK16_9ROSI</name>
<dbReference type="EMBL" id="OZ034817">
    <property type="protein sequence ID" value="CAL1386057.1"/>
    <property type="molecule type" value="Genomic_DNA"/>
</dbReference>
<keyword evidence="2" id="KW-1185">Reference proteome</keyword>
<protein>
    <submittedName>
        <fullName evidence="1">Uncharacterized protein</fullName>
    </submittedName>
</protein>
<evidence type="ECO:0000313" key="1">
    <source>
        <dbReference type="EMBL" id="CAL1386057.1"/>
    </source>
</evidence>
<organism evidence="1 2">
    <name type="scientific">Linum trigynum</name>
    <dbReference type="NCBI Taxonomy" id="586398"/>
    <lineage>
        <taxon>Eukaryota</taxon>
        <taxon>Viridiplantae</taxon>
        <taxon>Streptophyta</taxon>
        <taxon>Embryophyta</taxon>
        <taxon>Tracheophyta</taxon>
        <taxon>Spermatophyta</taxon>
        <taxon>Magnoliopsida</taxon>
        <taxon>eudicotyledons</taxon>
        <taxon>Gunneridae</taxon>
        <taxon>Pentapetalae</taxon>
        <taxon>rosids</taxon>
        <taxon>fabids</taxon>
        <taxon>Malpighiales</taxon>
        <taxon>Linaceae</taxon>
        <taxon>Linum</taxon>
    </lineage>
</organism>